<comment type="subunit">
    <text evidence="10">Component of the Sec protein translocase complex. Heterotrimer consisting of SecY, SecE and SecG subunits. The heterotrimers can form oligomers, although 1 heterotrimer is thought to be able to translocate proteins. Interacts with the ribosome. Interacts with SecDF, and other proteins may be involved. Interacts with SecA.</text>
</comment>
<name>A0A3E2TQG0_9FIRM</name>
<dbReference type="GO" id="GO:0065002">
    <property type="term" value="P:intracellular protein transmembrane transport"/>
    <property type="evidence" value="ECO:0007669"/>
    <property type="project" value="UniProtKB-UniRule"/>
</dbReference>
<feature type="transmembrane region" description="Helical" evidence="10">
    <location>
        <begin position="178"/>
        <end position="195"/>
    </location>
</feature>
<evidence type="ECO:0000256" key="2">
    <source>
        <dbReference type="ARBA" id="ARBA00005751"/>
    </source>
</evidence>
<evidence type="ECO:0000313" key="12">
    <source>
        <dbReference type="EMBL" id="RGB80770.1"/>
    </source>
</evidence>
<keyword evidence="5 10" id="KW-0653">Protein transport</keyword>
<dbReference type="Pfam" id="PF00344">
    <property type="entry name" value="SecY"/>
    <property type="match status" value="1"/>
</dbReference>
<dbReference type="PRINTS" id="PR00303">
    <property type="entry name" value="SECYTRNLCASE"/>
</dbReference>
<evidence type="ECO:0000256" key="10">
    <source>
        <dbReference type="HAMAP-Rule" id="MF_01465"/>
    </source>
</evidence>
<evidence type="ECO:0000256" key="5">
    <source>
        <dbReference type="ARBA" id="ARBA00022927"/>
    </source>
</evidence>
<keyword evidence="10" id="KW-1003">Cell membrane</keyword>
<feature type="transmembrane region" description="Helical" evidence="10">
    <location>
        <begin position="24"/>
        <end position="42"/>
    </location>
</feature>
<dbReference type="InterPro" id="IPR002208">
    <property type="entry name" value="SecY/SEC61-alpha"/>
</dbReference>
<feature type="transmembrane region" description="Helical" evidence="10">
    <location>
        <begin position="318"/>
        <end position="339"/>
    </location>
</feature>
<keyword evidence="4 10" id="KW-0812">Transmembrane</keyword>
<dbReference type="SUPFAM" id="SSF103491">
    <property type="entry name" value="Preprotein translocase SecY subunit"/>
    <property type="match status" value="1"/>
</dbReference>
<dbReference type="EMBL" id="QVEP01000009">
    <property type="protein sequence ID" value="RGB80770.1"/>
    <property type="molecule type" value="Genomic_DNA"/>
</dbReference>
<feature type="transmembrane region" description="Helical" evidence="10">
    <location>
        <begin position="408"/>
        <end position="424"/>
    </location>
</feature>
<evidence type="ECO:0000256" key="11">
    <source>
        <dbReference type="RuleBase" id="RU004349"/>
    </source>
</evidence>
<feature type="transmembrane region" description="Helical" evidence="10">
    <location>
        <begin position="215"/>
        <end position="236"/>
    </location>
</feature>
<protein>
    <recommendedName>
        <fullName evidence="9 10">Protein translocase subunit SecY</fullName>
    </recommendedName>
</protein>
<dbReference type="InterPro" id="IPR030659">
    <property type="entry name" value="SecY_CS"/>
</dbReference>
<keyword evidence="6 10" id="KW-1133">Transmembrane helix</keyword>
<keyword evidence="3 10" id="KW-0813">Transport</keyword>
<comment type="subcellular location">
    <subcellularLocation>
        <location evidence="10">Cell membrane</location>
        <topology evidence="10">Multi-pass membrane protein</topology>
    </subcellularLocation>
    <subcellularLocation>
        <location evidence="1">Membrane</location>
        <topology evidence="1">Multi-pass membrane protein</topology>
    </subcellularLocation>
</comment>
<dbReference type="Gene3D" id="1.10.3370.10">
    <property type="entry name" value="SecY subunit domain"/>
    <property type="match status" value="1"/>
</dbReference>
<dbReference type="AlphaFoldDB" id="A0A3E2TQG0"/>
<dbReference type="GO" id="GO:0043952">
    <property type="term" value="P:protein transport by the Sec complex"/>
    <property type="evidence" value="ECO:0007669"/>
    <property type="project" value="UniProtKB-UniRule"/>
</dbReference>
<dbReference type="PROSITE" id="PS00755">
    <property type="entry name" value="SECY_1"/>
    <property type="match status" value="1"/>
</dbReference>
<evidence type="ECO:0000256" key="4">
    <source>
        <dbReference type="ARBA" id="ARBA00022692"/>
    </source>
</evidence>
<dbReference type="InterPro" id="IPR026593">
    <property type="entry name" value="SecY"/>
</dbReference>
<gene>
    <name evidence="10 12" type="primary">secY</name>
    <name evidence="12" type="ORF">DW070_05655</name>
</gene>
<feature type="transmembrane region" description="Helical" evidence="10">
    <location>
        <begin position="76"/>
        <end position="100"/>
    </location>
</feature>
<comment type="caution">
    <text evidence="12">The sequence shown here is derived from an EMBL/GenBank/DDBJ whole genome shotgun (WGS) entry which is preliminary data.</text>
</comment>
<proteinExistence type="inferred from homology"/>
<dbReference type="GO" id="GO:0006605">
    <property type="term" value="P:protein targeting"/>
    <property type="evidence" value="ECO:0007669"/>
    <property type="project" value="UniProtKB-UniRule"/>
</dbReference>
<dbReference type="FunFam" id="1.10.3370.10:FF:000001">
    <property type="entry name" value="Preprotein translocase subunit SecY"/>
    <property type="match status" value="1"/>
</dbReference>
<dbReference type="RefSeq" id="WP_015513743.1">
    <property type="nucleotide sequence ID" value="NZ_JAQCWV010000015.1"/>
</dbReference>
<keyword evidence="8 10" id="KW-0472">Membrane</keyword>
<evidence type="ECO:0000256" key="1">
    <source>
        <dbReference type="ARBA" id="ARBA00004141"/>
    </source>
</evidence>
<evidence type="ECO:0000256" key="3">
    <source>
        <dbReference type="ARBA" id="ARBA00022448"/>
    </source>
</evidence>
<organism evidence="12 13">
    <name type="scientific">Coprococcus catus</name>
    <dbReference type="NCBI Taxonomy" id="116085"/>
    <lineage>
        <taxon>Bacteria</taxon>
        <taxon>Bacillati</taxon>
        <taxon>Bacillota</taxon>
        <taxon>Clostridia</taxon>
        <taxon>Lachnospirales</taxon>
        <taxon>Lachnospiraceae</taxon>
        <taxon>Coprococcus</taxon>
    </lineage>
</organism>
<comment type="similarity">
    <text evidence="2 10 11">Belongs to the SecY/SEC61-alpha family.</text>
</comment>
<dbReference type="Proteomes" id="UP000260773">
    <property type="component" value="Unassembled WGS sequence"/>
</dbReference>
<dbReference type="InterPro" id="IPR023201">
    <property type="entry name" value="SecY_dom_sf"/>
</dbReference>
<dbReference type="NCBIfam" id="TIGR00967">
    <property type="entry name" value="3a0501s007"/>
    <property type="match status" value="1"/>
</dbReference>
<feature type="transmembrane region" description="Helical" evidence="10">
    <location>
        <begin position="381"/>
        <end position="402"/>
    </location>
</feature>
<evidence type="ECO:0000313" key="13">
    <source>
        <dbReference type="Proteomes" id="UP000260773"/>
    </source>
</evidence>
<accession>A0A3E2TQG0</accession>
<sequence length="442" mass="48072">MANTNSNGASLKNILKVPEIQKRLLFTFLILVVVRFGAQIPIPGVSRDVFASWFANQSNGAMDLFDMMTGGSFSQMSVFALSITPYITSSIIMQLMTIIIPSLEEMQKDQDGREKMKEYTFYLSIVLAAIQSLAMGIGFYRGGYLASKNAMGLVIVVVALVTGACVLIYLGEEITKHGVGNGVSMILLFNIISRLPQDFKTLYDTFMSGKNIVKAGLALIIIVAVILFMFVFVVYLQDAYIKIPVQNSSKVQGRRSVGSVGDYIPFKVNSANVIPVIFAGSLMSLPSLITTFAGKTPSGILGEIIKVLNQNNWFNMSAPVYSIGVIIYIVLVVAFAYFYTSITFNPVEVAERLKERGSFIPGHRPGKQTAEYLQSVSNSTIVIGAVGLLIVALVPIVFSGLFGADVSFGGTSLIIIVGVIIETIRQIDSKVEQRHLTGIFSK</sequence>
<feature type="transmembrane region" description="Helical" evidence="10">
    <location>
        <begin position="152"/>
        <end position="171"/>
    </location>
</feature>
<evidence type="ECO:0000256" key="9">
    <source>
        <dbReference type="ARBA" id="ARBA00039733"/>
    </source>
</evidence>
<evidence type="ECO:0000256" key="6">
    <source>
        <dbReference type="ARBA" id="ARBA00022989"/>
    </source>
</evidence>
<dbReference type="HAMAP" id="MF_01465">
    <property type="entry name" value="SecY"/>
    <property type="match status" value="1"/>
</dbReference>
<feature type="transmembrane region" description="Helical" evidence="10">
    <location>
        <begin position="273"/>
        <end position="293"/>
    </location>
</feature>
<dbReference type="PANTHER" id="PTHR10906">
    <property type="entry name" value="SECY/SEC61-ALPHA FAMILY MEMBER"/>
    <property type="match status" value="1"/>
</dbReference>
<evidence type="ECO:0000256" key="8">
    <source>
        <dbReference type="ARBA" id="ARBA00023136"/>
    </source>
</evidence>
<dbReference type="PIRSF" id="PIRSF004557">
    <property type="entry name" value="SecY"/>
    <property type="match status" value="1"/>
</dbReference>
<dbReference type="GO" id="GO:0005886">
    <property type="term" value="C:plasma membrane"/>
    <property type="evidence" value="ECO:0007669"/>
    <property type="project" value="UniProtKB-SubCell"/>
</dbReference>
<keyword evidence="7 10" id="KW-0811">Translocation</keyword>
<feature type="transmembrane region" description="Helical" evidence="10">
    <location>
        <begin position="121"/>
        <end position="140"/>
    </location>
</feature>
<comment type="function">
    <text evidence="10">The central subunit of the protein translocation channel SecYEG. Consists of two halves formed by TMs 1-5 and 6-10. These two domains form a lateral gate at the front which open onto the bilayer between TMs 2 and 7, and are clamped together by SecE at the back. The channel is closed by both a pore ring composed of hydrophobic SecY resides and a short helix (helix 2A) on the extracellular side of the membrane which forms a plug. The plug probably moves laterally to allow the channel to open. The ring and the pore may move independently.</text>
</comment>
<evidence type="ECO:0000256" key="7">
    <source>
        <dbReference type="ARBA" id="ARBA00023010"/>
    </source>
</evidence>
<reference evidence="12 13" key="1">
    <citation type="submission" date="2018-08" db="EMBL/GenBank/DDBJ databases">
        <title>A genome reference for cultivated species of the human gut microbiota.</title>
        <authorList>
            <person name="Zou Y."/>
            <person name="Xue W."/>
            <person name="Luo G."/>
        </authorList>
    </citation>
    <scope>NUCLEOTIDE SEQUENCE [LARGE SCALE GENOMIC DNA]</scope>
    <source>
        <strain evidence="12 13">AF45-17</strain>
    </source>
</reference>